<dbReference type="Gene3D" id="3.30.70.380">
    <property type="entry name" value="Ferrodoxin-fold anticodon-binding domain"/>
    <property type="match status" value="1"/>
</dbReference>
<dbReference type="SUPFAM" id="SSF46955">
    <property type="entry name" value="Putative DNA-binding domain"/>
    <property type="match status" value="1"/>
</dbReference>
<evidence type="ECO:0000256" key="12">
    <source>
        <dbReference type="ARBA" id="ARBA00022917"/>
    </source>
</evidence>
<dbReference type="SUPFAM" id="SSF54991">
    <property type="entry name" value="Anticodon-binding domain of PheRS"/>
    <property type="match status" value="1"/>
</dbReference>
<evidence type="ECO:0000256" key="15">
    <source>
        <dbReference type="HAMAP-Rule" id="MF_00283"/>
    </source>
</evidence>
<dbReference type="InterPro" id="IPR005121">
    <property type="entry name" value="Fdx_antiC-bd"/>
</dbReference>
<evidence type="ECO:0000256" key="14">
    <source>
        <dbReference type="ARBA" id="ARBA00049255"/>
    </source>
</evidence>
<evidence type="ECO:0000256" key="1">
    <source>
        <dbReference type="ARBA" id="ARBA00004496"/>
    </source>
</evidence>
<feature type="binding site" evidence="15">
    <location>
        <position position="464"/>
    </location>
    <ligand>
        <name>Mg(2+)</name>
        <dbReference type="ChEBI" id="CHEBI:18420"/>
        <note>shared with alpha subunit</note>
    </ligand>
</feature>
<feature type="binding site" evidence="15">
    <location>
        <position position="455"/>
    </location>
    <ligand>
        <name>Mg(2+)</name>
        <dbReference type="ChEBI" id="CHEBI:18420"/>
        <note>shared with alpha subunit</note>
    </ligand>
</feature>
<keyword evidence="5 16" id="KW-0820">tRNA-binding</keyword>
<dbReference type="InterPro" id="IPR041616">
    <property type="entry name" value="PheRS_beta_core"/>
</dbReference>
<keyword evidence="11 16" id="KW-0694">RNA-binding</keyword>
<dbReference type="InterPro" id="IPR033714">
    <property type="entry name" value="tRNA_bind_bactPheRS"/>
</dbReference>
<dbReference type="HAMAP" id="MF_00283">
    <property type="entry name" value="Phe_tRNA_synth_beta1"/>
    <property type="match status" value="1"/>
</dbReference>
<feature type="binding site" evidence="15">
    <location>
        <position position="465"/>
    </location>
    <ligand>
        <name>Mg(2+)</name>
        <dbReference type="ChEBI" id="CHEBI:18420"/>
        <note>shared with alpha subunit</note>
    </ligand>
</feature>
<dbReference type="Pfam" id="PF03484">
    <property type="entry name" value="B5"/>
    <property type="match status" value="1"/>
</dbReference>
<dbReference type="InterPro" id="IPR002547">
    <property type="entry name" value="tRNA-bd_dom"/>
</dbReference>
<evidence type="ECO:0000256" key="2">
    <source>
        <dbReference type="ARBA" id="ARBA00008653"/>
    </source>
</evidence>
<dbReference type="Pfam" id="PF03483">
    <property type="entry name" value="B3_4"/>
    <property type="match status" value="1"/>
</dbReference>
<dbReference type="Gene3D" id="3.50.40.10">
    <property type="entry name" value="Phenylalanyl-trna Synthetase, Chain B, domain 3"/>
    <property type="match status" value="1"/>
</dbReference>
<dbReference type="InterPro" id="IPR004532">
    <property type="entry name" value="Phe-tRNA-ligase_IIc_bsu_bact"/>
</dbReference>
<feature type="domain" description="B5" evidence="19">
    <location>
        <begin position="401"/>
        <end position="477"/>
    </location>
</feature>
<dbReference type="Gene3D" id="3.30.56.10">
    <property type="match status" value="2"/>
</dbReference>
<dbReference type="Proteomes" id="UP001162891">
    <property type="component" value="Chromosome"/>
</dbReference>
<dbReference type="PANTHER" id="PTHR10947">
    <property type="entry name" value="PHENYLALANYL-TRNA SYNTHETASE BETA CHAIN AND LEUCINE-RICH REPEAT-CONTAINING PROTEIN 47"/>
    <property type="match status" value="1"/>
</dbReference>
<dbReference type="RefSeq" id="WP_248357278.1">
    <property type="nucleotide sequence ID" value="NZ_AP025591.1"/>
</dbReference>
<accession>A0ABM7X4R4</accession>
<dbReference type="PROSITE" id="PS51483">
    <property type="entry name" value="B5"/>
    <property type="match status" value="1"/>
</dbReference>
<dbReference type="Pfam" id="PF01588">
    <property type="entry name" value="tRNA_bind"/>
    <property type="match status" value="1"/>
</dbReference>
<dbReference type="NCBIfam" id="NF045760">
    <property type="entry name" value="YtpR"/>
    <property type="match status" value="1"/>
</dbReference>
<evidence type="ECO:0000256" key="5">
    <source>
        <dbReference type="ARBA" id="ARBA00022555"/>
    </source>
</evidence>
<dbReference type="EC" id="6.1.1.20" evidence="15"/>
<protein>
    <recommendedName>
        <fullName evidence="15">Phenylalanine--tRNA ligase beta subunit</fullName>
        <ecNumber evidence="15">6.1.1.20</ecNumber>
    </recommendedName>
    <alternativeName>
        <fullName evidence="15">Phenylalanyl-tRNA synthetase beta subunit</fullName>
        <shortName evidence="15">PheRS</shortName>
    </alternativeName>
</protein>
<dbReference type="InterPro" id="IPR020825">
    <property type="entry name" value="Phe-tRNA_synthase-like_B3/B4"/>
</dbReference>
<keyword evidence="12 15" id="KW-0648">Protein biosynthesis</keyword>
<dbReference type="SMART" id="SM00896">
    <property type="entry name" value="FDX-ACB"/>
    <property type="match status" value="1"/>
</dbReference>
<evidence type="ECO:0000256" key="4">
    <source>
        <dbReference type="ARBA" id="ARBA00022490"/>
    </source>
</evidence>
<evidence type="ECO:0000256" key="16">
    <source>
        <dbReference type="PROSITE-ProRule" id="PRU00209"/>
    </source>
</evidence>
<feature type="binding site" evidence="15">
    <location>
        <position position="461"/>
    </location>
    <ligand>
        <name>Mg(2+)</name>
        <dbReference type="ChEBI" id="CHEBI:18420"/>
        <note>shared with alpha subunit</note>
    </ligand>
</feature>
<dbReference type="GO" id="GO:0016874">
    <property type="term" value="F:ligase activity"/>
    <property type="evidence" value="ECO:0007669"/>
    <property type="project" value="UniProtKB-KW"/>
</dbReference>
<keyword evidence="9 15" id="KW-0067">ATP-binding</keyword>
<dbReference type="InterPro" id="IPR005146">
    <property type="entry name" value="B3/B4_tRNA-bd"/>
</dbReference>
<dbReference type="SUPFAM" id="SSF56037">
    <property type="entry name" value="PheT/TilS domain"/>
    <property type="match status" value="1"/>
</dbReference>
<dbReference type="SMART" id="SM00873">
    <property type="entry name" value="B3_4"/>
    <property type="match status" value="1"/>
</dbReference>
<evidence type="ECO:0000256" key="6">
    <source>
        <dbReference type="ARBA" id="ARBA00022598"/>
    </source>
</evidence>
<comment type="subunit">
    <text evidence="3 15">Tetramer of two alpha and two beta subunits.</text>
</comment>
<dbReference type="InterPro" id="IPR009061">
    <property type="entry name" value="DNA-bd_dom_put_sf"/>
</dbReference>
<evidence type="ECO:0000256" key="11">
    <source>
        <dbReference type="ARBA" id="ARBA00022884"/>
    </source>
</evidence>
<dbReference type="SUPFAM" id="SSF50249">
    <property type="entry name" value="Nucleic acid-binding proteins"/>
    <property type="match status" value="1"/>
</dbReference>
<feature type="domain" description="FDX-ACB" evidence="18">
    <location>
        <begin position="713"/>
        <end position="804"/>
    </location>
</feature>
<evidence type="ECO:0000256" key="3">
    <source>
        <dbReference type="ARBA" id="ARBA00011209"/>
    </source>
</evidence>
<organism evidence="20 21">
    <name type="scientific">Anaeromyxobacter oryzae</name>
    <dbReference type="NCBI Taxonomy" id="2918170"/>
    <lineage>
        <taxon>Bacteria</taxon>
        <taxon>Pseudomonadati</taxon>
        <taxon>Myxococcota</taxon>
        <taxon>Myxococcia</taxon>
        <taxon>Myxococcales</taxon>
        <taxon>Cystobacterineae</taxon>
        <taxon>Anaeromyxobacteraceae</taxon>
        <taxon>Anaeromyxobacter</taxon>
    </lineage>
</organism>
<sequence>MRISLKWLSEYVDLPSPEEVARKLTAVGLEVEAIERTGQGLGGVVAARIVASEKHPNAEKLSVTRVDAGGAEPLQVVCGAKNYAVGNVVPLATVGTTLPGGTKIEKAKLRGTESFGMLCSARELGLAEDASGLLILPKDVKPGTPIAQALGLEDVLLEVNVTPNRPDCLSHVGIAREVAAILGQRVRMPAPRIAEQGGPASDAVKVRIEAPDKCARYAARVVEGVKIGPSPAWLARRLEACGVRSISNVVDATNYVLLELGHPLHAFDLDKVAGREIVVRTARPGEKLTTLDGKERALEPDDLLIADRDRGSALAGVMGGGDSEISAGTTRVLLESAWFQPSTIRRTSRRQGLKTEASYRFERGADPGMVIPAVDRCAALIAELAGGTVRPGIVDAHPRAVEAPEVRLRWRRPTELLGMDVAREDARRILVGLGFEEKGSDAEGATFRVPSWRVDVSIEEDLVEEIVRTKGYDAIPETLPANAVETPAEPVDAQVIARCRAALEGSGFSEAVNFSFVAARELEPFDNHVHTGDGSGRALGIALKNPISADLAVMRTSLVPSLLRNAAHNRRQRVDDLRLYEIARGYWPNPQPKDAPSSESLHVAGVLLGRRSPVGWAAPGDAVDFYDAKAAVVALLEELGLGGARFDAPGGSWLHPRTSAAVRLGEDLLGDVGELHPRVAAAFDLPRGVLAFELHLDALVRAATLVPRYGPIPRMPAVLRDLAVVVDEAVTAASVEALVRQEPLVEAVTLFDVYRGAPLPAGKKNLALAISYRAPDRTLTDAEAEDAHARIVKRLAAGVGAELRG</sequence>
<dbReference type="Pfam" id="PF03147">
    <property type="entry name" value="FDX-ACB"/>
    <property type="match status" value="1"/>
</dbReference>
<keyword evidence="7 15" id="KW-0479">Metal-binding</keyword>
<keyword evidence="21" id="KW-1185">Reference proteome</keyword>
<dbReference type="Pfam" id="PF17759">
    <property type="entry name" value="tRNA_synthFbeta"/>
    <property type="match status" value="1"/>
</dbReference>
<evidence type="ECO:0000313" key="20">
    <source>
        <dbReference type="EMBL" id="BDG06803.1"/>
    </source>
</evidence>
<evidence type="ECO:0000256" key="10">
    <source>
        <dbReference type="ARBA" id="ARBA00022842"/>
    </source>
</evidence>
<dbReference type="InterPro" id="IPR045060">
    <property type="entry name" value="Phe-tRNA-ligase_IIc_bsu"/>
</dbReference>
<evidence type="ECO:0000256" key="13">
    <source>
        <dbReference type="ARBA" id="ARBA00023146"/>
    </source>
</evidence>
<dbReference type="InterPro" id="IPR005147">
    <property type="entry name" value="tRNA_synthase_B5-dom"/>
</dbReference>
<keyword evidence="4 15" id="KW-0963">Cytoplasm</keyword>
<comment type="similarity">
    <text evidence="2 15">Belongs to the phenylalanyl-tRNA synthetase beta subunit family. Type 1 subfamily.</text>
</comment>
<dbReference type="InterPro" id="IPR036690">
    <property type="entry name" value="Fdx_antiC-bd_sf"/>
</dbReference>
<dbReference type="Gene3D" id="3.30.930.10">
    <property type="entry name" value="Bira Bifunctional Protein, Domain 2"/>
    <property type="match status" value="1"/>
</dbReference>
<dbReference type="InterPro" id="IPR045864">
    <property type="entry name" value="aa-tRNA-synth_II/BPL/LPL"/>
</dbReference>
<gene>
    <name evidence="15 20" type="primary">pheT</name>
    <name evidence="20" type="ORF">AMOR_57990</name>
</gene>
<keyword evidence="13 15" id="KW-0030">Aminoacyl-tRNA synthetase</keyword>
<dbReference type="SUPFAM" id="SSF55681">
    <property type="entry name" value="Class II aaRS and biotin synthetases"/>
    <property type="match status" value="1"/>
</dbReference>
<reference evidence="21" key="1">
    <citation type="journal article" date="2022" name="Int. J. Syst. Evol. Microbiol.">
        <title>Anaeromyxobacter oryzae sp. nov., Anaeromyxobacter diazotrophicus sp. nov. and Anaeromyxobacter paludicola sp. nov., isolated from paddy soils.</title>
        <authorList>
            <person name="Itoh H."/>
            <person name="Xu Z."/>
            <person name="Mise K."/>
            <person name="Masuda Y."/>
            <person name="Ushijima N."/>
            <person name="Hayakawa C."/>
            <person name="Shiratori Y."/>
            <person name="Senoo K."/>
        </authorList>
    </citation>
    <scope>NUCLEOTIDE SEQUENCE [LARGE SCALE GENOMIC DNA]</scope>
    <source>
        <strain evidence="21">Red232</strain>
    </source>
</reference>
<dbReference type="NCBIfam" id="TIGR00472">
    <property type="entry name" value="pheT_bact"/>
    <property type="match status" value="1"/>
</dbReference>
<evidence type="ECO:0000313" key="21">
    <source>
        <dbReference type="Proteomes" id="UP001162891"/>
    </source>
</evidence>
<evidence type="ECO:0000256" key="9">
    <source>
        <dbReference type="ARBA" id="ARBA00022840"/>
    </source>
</evidence>
<comment type="cofactor">
    <cofactor evidence="15">
        <name>Mg(2+)</name>
        <dbReference type="ChEBI" id="CHEBI:18420"/>
    </cofactor>
    <text evidence="15">Binds 2 magnesium ions per tetramer.</text>
</comment>
<evidence type="ECO:0000259" key="17">
    <source>
        <dbReference type="PROSITE" id="PS50886"/>
    </source>
</evidence>
<dbReference type="Gene3D" id="2.40.50.140">
    <property type="entry name" value="Nucleic acid-binding proteins"/>
    <property type="match status" value="1"/>
</dbReference>
<name>A0ABM7X4R4_9BACT</name>
<dbReference type="CDD" id="cd02796">
    <property type="entry name" value="tRNA_bind_bactPheRS"/>
    <property type="match status" value="1"/>
</dbReference>
<dbReference type="InterPro" id="IPR012340">
    <property type="entry name" value="NA-bd_OB-fold"/>
</dbReference>
<dbReference type="EMBL" id="AP025591">
    <property type="protein sequence ID" value="BDG06803.1"/>
    <property type="molecule type" value="Genomic_DNA"/>
</dbReference>
<dbReference type="PANTHER" id="PTHR10947:SF0">
    <property type="entry name" value="PHENYLALANINE--TRNA LIGASE BETA SUBUNIT"/>
    <property type="match status" value="1"/>
</dbReference>
<feature type="domain" description="TRNA-binding" evidence="17">
    <location>
        <begin position="38"/>
        <end position="147"/>
    </location>
</feature>
<keyword evidence="10 15" id="KW-0460">Magnesium</keyword>
<evidence type="ECO:0000256" key="7">
    <source>
        <dbReference type="ARBA" id="ARBA00022723"/>
    </source>
</evidence>
<proteinExistence type="inferred from homology"/>
<dbReference type="SMART" id="SM00874">
    <property type="entry name" value="B5"/>
    <property type="match status" value="1"/>
</dbReference>
<evidence type="ECO:0000259" key="19">
    <source>
        <dbReference type="PROSITE" id="PS51483"/>
    </source>
</evidence>
<evidence type="ECO:0000259" key="18">
    <source>
        <dbReference type="PROSITE" id="PS51447"/>
    </source>
</evidence>
<comment type="subcellular location">
    <subcellularLocation>
        <location evidence="1 15">Cytoplasm</location>
    </subcellularLocation>
</comment>
<evidence type="ECO:0000256" key="8">
    <source>
        <dbReference type="ARBA" id="ARBA00022741"/>
    </source>
</evidence>
<keyword evidence="8 15" id="KW-0547">Nucleotide-binding</keyword>
<comment type="catalytic activity">
    <reaction evidence="14 15">
        <text>tRNA(Phe) + L-phenylalanine + ATP = L-phenylalanyl-tRNA(Phe) + AMP + diphosphate + H(+)</text>
        <dbReference type="Rhea" id="RHEA:19413"/>
        <dbReference type="Rhea" id="RHEA-COMP:9668"/>
        <dbReference type="Rhea" id="RHEA-COMP:9699"/>
        <dbReference type="ChEBI" id="CHEBI:15378"/>
        <dbReference type="ChEBI" id="CHEBI:30616"/>
        <dbReference type="ChEBI" id="CHEBI:33019"/>
        <dbReference type="ChEBI" id="CHEBI:58095"/>
        <dbReference type="ChEBI" id="CHEBI:78442"/>
        <dbReference type="ChEBI" id="CHEBI:78531"/>
        <dbReference type="ChEBI" id="CHEBI:456215"/>
        <dbReference type="EC" id="6.1.1.20"/>
    </reaction>
</comment>
<keyword evidence="6 15" id="KW-0436">Ligase</keyword>
<dbReference type="PROSITE" id="PS51447">
    <property type="entry name" value="FDX_ACB"/>
    <property type="match status" value="1"/>
</dbReference>
<dbReference type="PROSITE" id="PS50886">
    <property type="entry name" value="TRBD"/>
    <property type="match status" value="1"/>
</dbReference>
<dbReference type="CDD" id="cd00769">
    <property type="entry name" value="PheRS_beta_core"/>
    <property type="match status" value="1"/>
</dbReference>